<dbReference type="InterPro" id="IPR000917">
    <property type="entry name" value="Sulfatase_N"/>
</dbReference>
<comment type="caution">
    <text evidence="9">The sequence shown here is derived from an EMBL/GenBank/DDBJ whole genome shotgun (WGS) entry which is preliminary data.</text>
</comment>
<dbReference type="SUPFAM" id="SSF53649">
    <property type="entry name" value="Alkaline phosphatase-like"/>
    <property type="match status" value="1"/>
</dbReference>
<keyword evidence="10" id="KW-1185">Reference proteome</keyword>
<dbReference type="Pfam" id="PF22895">
    <property type="entry name" value="DUF7024"/>
    <property type="match status" value="1"/>
</dbReference>
<evidence type="ECO:0000256" key="1">
    <source>
        <dbReference type="ARBA" id="ARBA00004651"/>
    </source>
</evidence>
<organism evidence="9 10">
    <name type="scientific">Kluyvera georgiana ATCC 51603</name>
    <dbReference type="NCBI Taxonomy" id="1354264"/>
    <lineage>
        <taxon>Bacteria</taxon>
        <taxon>Pseudomonadati</taxon>
        <taxon>Pseudomonadota</taxon>
        <taxon>Gammaproteobacteria</taxon>
        <taxon>Enterobacterales</taxon>
        <taxon>Enterobacteriaceae</taxon>
        <taxon>Kluyvera</taxon>
    </lineage>
</organism>
<name>A0A1B7K653_9ENTR</name>
<dbReference type="EC" id="3.1.6.-" evidence="9"/>
<evidence type="ECO:0000256" key="5">
    <source>
        <dbReference type="ARBA" id="ARBA00023136"/>
    </source>
</evidence>
<feature type="transmembrane region" description="Helical" evidence="6">
    <location>
        <begin position="83"/>
        <end position="107"/>
    </location>
</feature>
<dbReference type="GO" id="GO:0005886">
    <property type="term" value="C:plasma membrane"/>
    <property type="evidence" value="ECO:0007669"/>
    <property type="project" value="UniProtKB-SubCell"/>
</dbReference>
<dbReference type="PATRIC" id="fig|1354264.4.peg.666"/>
<dbReference type="Pfam" id="PF00884">
    <property type="entry name" value="Sulfatase"/>
    <property type="match status" value="1"/>
</dbReference>
<evidence type="ECO:0000313" key="9">
    <source>
        <dbReference type="EMBL" id="OAT55620.1"/>
    </source>
</evidence>
<comment type="subcellular location">
    <subcellularLocation>
        <location evidence="1">Cell membrane</location>
        <topology evidence="1">Multi-pass membrane protein</topology>
    </subcellularLocation>
</comment>
<dbReference type="PANTHER" id="PTHR47371">
    <property type="entry name" value="LIPOTEICHOIC ACID SYNTHASE"/>
    <property type="match status" value="1"/>
</dbReference>
<keyword evidence="9" id="KW-0808">Transferase</keyword>
<dbReference type="InterPro" id="IPR017850">
    <property type="entry name" value="Alkaline_phosphatase_core_sf"/>
</dbReference>
<dbReference type="NCBIfam" id="NF003000">
    <property type="entry name" value="PRK03776.1"/>
    <property type="match status" value="1"/>
</dbReference>
<evidence type="ECO:0000313" key="10">
    <source>
        <dbReference type="Proteomes" id="UP000078386"/>
    </source>
</evidence>
<proteinExistence type="predicted"/>
<dbReference type="GO" id="GO:0016787">
    <property type="term" value="F:hydrolase activity"/>
    <property type="evidence" value="ECO:0007669"/>
    <property type="project" value="UniProtKB-KW"/>
</dbReference>
<dbReference type="Gene3D" id="3.40.720.10">
    <property type="entry name" value="Alkaline Phosphatase, subunit A"/>
    <property type="match status" value="1"/>
</dbReference>
<reference evidence="9 10" key="1">
    <citation type="submission" date="2016-04" db="EMBL/GenBank/DDBJ databases">
        <title>ATOL: Assembling a taxonomically balanced genome-scale reconstruction of the evolutionary history of the Enterobacteriaceae.</title>
        <authorList>
            <person name="Plunkett G.III."/>
            <person name="Neeno-Eckwall E.C."/>
            <person name="Glasner J.D."/>
            <person name="Perna N.T."/>
        </authorList>
    </citation>
    <scope>NUCLEOTIDE SEQUENCE [LARGE SCALE GENOMIC DNA]</scope>
    <source>
        <strain evidence="9 10">ATCC 51603</strain>
    </source>
</reference>
<dbReference type="PANTHER" id="PTHR47371:SF3">
    <property type="entry name" value="PHOSPHOGLYCEROL TRANSFERASE I"/>
    <property type="match status" value="1"/>
</dbReference>
<evidence type="ECO:0000256" key="4">
    <source>
        <dbReference type="ARBA" id="ARBA00022989"/>
    </source>
</evidence>
<dbReference type="Proteomes" id="UP000078386">
    <property type="component" value="Unassembled WGS sequence"/>
</dbReference>
<dbReference type="InterPro" id="IPR054288">
    <property type="entry name" value="DUF7024"/>
</dbReference>
<keyword evidence="4 6" id="KW-1133">Transmembrane helix</keyword>
<dbReference type="EMBL" id="LXEU01000015">
    <property type="protein sequence ID" value="OAT55620.1"/>
    <property type="molecule type" value="Genomic_DNA"/>
</dbReference>
<dbReference type="CDD" id="cd16015">
    <property type="entry name" value="LTA_synthase"/>
    <property type="match status" value="1"/>
</dbReference>
<gene>
    <name evidence="9" type="ORF">M989_00639</name>
</gene>
<feature type="transmembrane region" description="Helical" evidence="6">
    <location>
        <begin position="119"/>
        <end position="138"/>
    </location>
</feature>
<feature type="domain" description="DUF7024" evidence="8">
    <location>
        <begin position="628"/>
        <end position="772"/>
    </location>
</feature>
<feature type="transmembrane region" description="Helical" evidence="6">
    <location>
        <begin position="12"/>
        <end position="28"/>
    </location>
</feature>
<evidence type="ECO:0000256" key="3">
    <source>
        <dbReference type="ARBA" id="ARBA00022692"/>
    </source>
</evidence>
<evidence type="ECO:0000259" key="7">
    <source>
        <dbReference type="Pfam" id="PF00884"/>
    </source>
</evidence>
<evidence type="ECO:0000256" key="6">
    <source>
        <dbReference type="SAM" id="Phobius"/>
    </source>
</evidence>
<evidence type="ECO:0000256" key="2">
    <source>
        <dbReference type="ARBA" id="ARBA00022475"/>
    </source>
</evidence>
<feature type="transmembrane region" description="Helical" evidence="6">
    <location>
        <begin position="40"/>
        <end position="63"/>
    </location>
</feature>
<keyword evidence="3 6" id="KW-0812">Transmembrane</keyword>
<protein>
    <submittedName>
        <fullName evidence="9">Phosphoglycerol transferase I</fullName>
        <ecNumber evidence="9">2.7.8.20</ecNumber>
        <ecNumber evidence="9">3.1.6.-</ecNumber>
    </submittedName>
</protein>
<dbReference type="AlphaFoldDB" id="A0A1B7K653"/>
<keyword evidence="5 6" id="KW-0472">Membrane</keyword>
<keyword evidence="9" id="KW-0378">Hydrolase</keyword>
<accession>A0A1B7K653</accession>
<evidence type="ECO:0000259" key="8">
    <source>
        <dbReference type="Pfam" id="PF22895"/>
    </source>
</evidence>
<dbReference type="InterPro" id="IPR050448">
    <property type="entry name" value="OpgB/LTA_synthase_biosynth"/>
</dbReference>
<keyword evidence="2" id="KW-1003">Cell membrane</keyword>
<dbReference type="EC" id="2.7.8.20" evidence="9"/>
<sequence>MPREYKMKNSYFLFASSLLFLLSIGIYRKKAIKSRLSMTLMMLLASLNIISIVFIIGCLHFTQTDMRWSVIYTLTHALQGADIQSYFLPISLLVVAAVVVGILVRFCLGKPSQGGRRSFDALSLFIAMVAVCVSPVVVQVSELLMGQWGSLSDEFDRYYITQRETIKHPEYNLVYIYAESLEQTWFDEQRFPHLLPELSQNLGQAMRFTSTQQLPGTGFTIGGIVASQCGLPLFFPLNINNQNVVNHFYPDAVCLGDILKKSGYQNYFYQGADLHFSDKDVFLKTHGFDHIYGSFELRDKAKAGYRHLWGLYDDTVLNAAWDKFVELSEKNQRFSLFALTVDTHPPHGFISDNCQRKTYQVNGENNVSLAAISCSQEIISRFIHRIKASKWGPKTIVVLSSDHLSMSNDATDLLPEDSAKRQDLFAIFNVQQPGAVAFNKPRSTLDNGATVLEALGGANQIGLGRSSLSLASLSERFTSFSSKLEKEWIANIIELWKTSKKVTEYTLLAQKERIDFEGTKYPLPFMLLFHDEQVYPMVNGYQGLRSAYLTAQYGARFIWVDRCYILGLLQTSSTVFSRSPQWCIARGYKGGNAQIRPLGDQDITEAVWFPQPELDREKERAITRIVRSDAALRYDSASVQFKLPGLPSFLKNMEGLSRVESWGRWSNSLVAPDVTLEYQQPLPKTFRLRLTAKAYGRNVGQPVIIQVGDEKHEAVFGATPSVFELSFSNSSDASTITLTPPYPELDVQEGNWSPLDKTGRFIGIGLMELQVIPQ</sequence>
<feature type="domain" description="Sulfatase N-terminal" evidence="7">
    <location>
        <begin position="172"/>
        <end position="456"/>
    </location>
</feature>
<dbReference type="GO" id="GO:0008960">
    <property type="term" value="F:phosphatidylglycerol-membrane-oligosaccharide glycerophosphotransferase activity"/>
    <property type="evidence" value="ECO:0007669"/>
    <property type="project" value="UniProtKB-EC"/>
</dbReference>